<dbReference type="GO" id="GO:0016987">
    <property type="term" value="F:sigma factor activity"/>
    <property type="evidence" value="ECO:0007669"/>
    <property type="project" value="UniProtKB-KW"/>
</dbReference>
<dbReference type="InterPro" id="IPR013324">
    <property type="entry name" value="RNA_pol_sigma_r3/r4-like"/>
</dbReference>
<dbReference type="Gene3D" id="1.20.120.1810">
    <property type="match status" value="1"/>
</dbReference>
<organism evidence="7 8">
    <name type="scientific">Thioclava atlantica</name>
    <dbReference type="NCBI Taxonomy" id="1317124"/>
    <lineage>
        <taxon>Bacteria</taxon>
        <taxon>Pseudomonadati</taxon>
        <taxon>Pseudomonadota</taxon>
        <taxon>Alphaproteobacteria</taxon>
        <taxon>Rhodobacterales</taxon>
        <taxon>Paracoccaceae</taxon>
        <taxon>Thioclava</taxon>
    </lineage>
</organism>
<evidence type="ECO:0000259" key="6">
    <source>
        <dbReference type="PROSITE" id="PS00716"/>
    </source>
</evidence>
<keyword evidence="4" id="KW-0238">DNA-binding</keyword>
<evidence type="ECO:0000256" key="4">
    <source>
        <dbReference type="ARBA" id="ARBA00023125"/>
    </source>
</evidence>
<dbReference type="Pfam" id="PF04545">
    <property type="entry name" value="Sigma70_r4"/>
    <property type="match status" value="1"/>
</dbReference>
<dbReference type="PRINTS" id="PR00046">
    <property type="entry name" value="SIGMA70FCT"/>
</dbReference>
<dbReference type="InterPro" id="IPR000943">
    <property type="entry name" value="RNA_pol_sigma70"/>
</dbReference>
<dbReference type="eggNOG" id="COG0568">
    <property type="taxonomic scope" value="Bacteria"/>
</dbReference>
<reference evidence="7 8" key="2">
    <citation type="journal article" date="2015" name="Antonie Van Leeuwenhoek">
        <title>Thioclava indica sp. nov., isolated from surface seawater of the Indian Ocean.</title>
        <authorList>
            <person name="Liu Y."/>
            <person name="Lai Q."/>
            <person name="Du J."/>
            <person name="Xu H."/>
            <person name="Jiang L."/>
            <person name="Shao Z."/>
        </authorList>
    </citation>
    <scope>NUCLEOTIDE SEQUENCE [LARGE SCALE GENOMIC DNA]</scope>
    <source>
        <strain evidence="7 8">13D2W-2</strain>
    </source>
</reference>
<evidence type="ECO:0000256" key="1">
    <source>
        <dbReference type="ARBA" id="ARBA00007788"/>
    </source>
</evidence>
<dbReference type="PANTHER" id="PTHR30376">
    <property type="entry name" value="SIGMA FACTOR RPOH HEAT SHOCK RELATED"/>
    <property type="match status" value="1"/>
</dbReference>
<sequence length="247" mass="28263">MFALSFRAALDAPFLDVEEERQAISRWQEHGDRDSLEILLRSHVRQAYAQARRWATNPVELEDLVAEGIIGLMRAAEKFDLTQDVRFSTYSHWWVMTCVLNALARIKTVIDVPTRVYLDARMGRLDNPEAGQVLTGVVALDARAFDDSDAEMMEMMRSPDLTPEEQTLAASAARMAREVLGDALDDLEEPDREIVLRRKLQTPPDSIDDLARDLEMSRERARQVEKRALTRLKRHLEKRGFSPAMLN</sequence>
<dbReference type="RefSeq" id="WP_038144919.1">
    <property type="nucleotide sequence ID" value="NZ_AQRC01000004.1"/>
</dbReference>
<dbReference type="SUPFAM" id="SSF88946">
    <property type="entry name" value="Sigma2 domain of RNA polymerase sigma factors"/>
    <property type="match status" value="1"/>
</dbReference>
<reference evidence="8" key="1">
    <citation type="submission" date="2013-04" db="EMBL/GenBank/DDBJ databases">
        <title>Thioclava sp. 13D2W-2 Genome Sequencing.</title>
        <authorList>
            <person name="Lai Q."/>
            <person name="Li G."/>
            <person name="Shao Z."/>
        </authorList>
    </citation>
    <scope>NUCLEOTIDE SEQUENCE [LARGE SCALE GENOMIC DNA]</scope>
    <source>
        <strain evidence="8">13D2W-2</strain>
    </source>
</reference>
<dbReference type="EMBL" id="AQRC01000004">
    <property type="protein sequence ID" value="KFE35707.1"/>
    <property type="molecule type" value="Genomic_DNA"/>
</dbReference>
<dbReference type="OrthoDB" id="7830913at2"/>
<dbReference type="InterPro" id="IPR013325">
    <property type="entry name" value="RNA_pol_sigma_r2"/>
</dbReference>
<gene>
    <name evidence="7" type="ORF">DW2_07083</name>
</gene>
<comment type="similarity">
    <text evidence="1">Belongs to the sigma-70 factor family.</text>
</comment>
<dbReference type="AlphaFoldDB" id="A0A085TYB0"/>
<proteinExistence type="inferred from homology"/>
<dbReference type="STRING" id="1317124.DW2_07083"/>
<evidence type="ECO:0000256" key="3">
    <source>
        <dbReference type="ARBA" id="ARBA00023082"/>
    </source>
</evidence>
<evidence type="ECO:0000256" key="2">
    <source>
        <dbReference type="ARBA" id="ARBA00023015"/>
    </source>
</evidence>
<keyword evidence="3" id="KW-0731">Sigma factor</keyword>
<protein>
    <submittedName>
        <fullName evidence="7">Putative RNA polymerase sigma factor protein (Sigma-70)</fullName>
    </submittedName>
</protein>
<accession>A0A085TYB0</accession>
<dbReference type="InterPro" id="IPR007630">
    <property type="entry name" value="RNA_pol_sigma70_r4"/>
</dbReference>
<evidence type="ECO:0000256" key="5">
    <source>
        <dbReference type="ARBA" id="ARBA00023163"/>
    </source>
</evidence>
<evidence type="ECO:0000313" key="7">
    <source>
        <dbReference type="EMBL" id="KFE35707.1"/>
    </source>
</evidence>
<dbReference type="PANTHER" id="PTHR30376:SF3">
    <property type="entry name" value="RNA POLYMERASE SIGMA FACTOR RPOH"/>
    <property type="match status" value="1"/>
</dbReference>
<keyword evidence="8" id="KW-1185">Reference proteome</keyword>
<dbReference type="PATRIC" id="fig|1317124.6.peg.1436"/>
<feature type="domain" description="RNA polymerase sigma-70" evidence="6">
    <location>
        <begin position="206"/>
        <end position="232"/>
    </location>
</feature>
<dbReference type="PROSITE" id="PS00716">
    <property type="entry name" value="SIGMA70_2"/>
    <property type="match status" value="1"/>
</dbReference>
<evidence type="ECO:0000313" key="8">
    <source>
        <dbReference type="Proteomes" id="UP000028607"/>
    </source>
</evidence>
<dbReference type="NCBIfam" id="TIGR02937">
    <property type="entry name" value="sigma70-ECF"/>
    <property type="match status" value="1"/>
</dbReference>
<keyword evidence="2" id="KW-0805">Transcription regulation</keyword>
<dbReference type="Pfam" id="PF04542">
    <property type="entry name" value="Sigma70_r2"/>
    <property type="match status" value="1"/>
</dbReference>
<dbReference type="GO" id="GO:0003677">
    <property type="term" value="F:DNA binding"/>
    <property type="evidence" value="ECO:0007669"/>
    <property type="project" value="UniProtKB-KW"/>
</dbReference>
<dbReference type="SUPFAM" id="SSF88659">
    <property type="entry name" value="Sigma3 and sigma4 domains of RNA polymerase sigma factors"/>
    <property type="match status" value="1"/>
</dbReference>
<dbReference type="InterPro" id="IPR014284">
    <property type="entry name" value="RNA_pol_sigma-70_dom"/>
</dbReference>
<dbReference type="Proteomes" id="UP000028607">
    <property type="component" value="Unassembled WGS sequence"/>
</dbReference>
<keyword evidence="5" id="KW-0804">Transcription</keyword>
<name>A0A085TYB0_9RHOB</name>
<dbReference type="InterPro" id="IPR036388">
    <property type="entry name" value="WH-like_DNA-bd_sf"/>
</dbReference>
<dbReference type="InterPro" id="IPR007627">
    <property type="entry name" value="RNA_pol_sigma70_r2"/>
</dbReference>
<dbReference type="Gene3D" id="1.10.10.10">
    <property type="entry name" value="Winged helix-like DNA-binding domain superfamily/Winged helix DNA-binding domain"/>
    <property type="match status" value="1"/>
</dbReference>
<dbReference type="GO" id="GO:0006352">
    <property type="term" value="P:DNA-templated transcription initiation"/>
    <property type="evidence" value="ECO:0007669"/>
    <property type="project" value="InterPro"/>
</dbReference>
<comment type="caution">
    <text evidence="7">The sequence shown here is derived from an EMBL/GenBank/DDBJ whole genome shotgun (WGS) entry which is preliminary data.</text>
</comment>
<dbReference type="InterPro" id="IPR050813">
    <property type="entry name" value="Sigma-70_Factor"/>
</dbReference>